<accession>A0A0D9YRL1</accession>
<dbReference type="HOGENOM" id="CLU_143781_0_0_1"/>
<dbReference type="EnsemblPlants" id="OGLUM02G15000.1">
    <property type="protein sequence ID" value="OGLUM02G15000.1"/>
    <property type="gene ID" value="OGLUM02G15000"/>
</dbReference>
<keyword evidence="2" id="KW-1185">Reference proteome</keyword>
<evidence type="ECO:0000313" key="1">
    <source>
        <dbReference type="EnsemblPlants" id="OGLUM02G15000.1"/>
    </source>
</evidence>
<dbReference type="Proteomes" id="UP000026961">
    <property type="component" value="Chromosome 2"/>
</dbReference>
<dbReference type="AlphaFoldDB" id="A0A0D9YRL1"/>
<evidence type="ECO:0000313" key="2">
    <source>
        <dbReference type="Proteomes" id="UP000026961"/>
    </source>
</evidence>
<dbReference type="Gramene" id="OGLUM02G15000.1">
    <property type="protein sequence ID" value="OGLUM02G15000.1"/>
    <property type="gene ID" value="OGLUM02G15000"/>
</dbReference>
<protein>
    <submittedName>
        <fullName evidence="1">Uncharacterized protein</fullName>
    </submittedName>
</protein>
<sequence length="154" mass="17260">MRRARARHWRGGRLMGGGLVDVLRPQAMRRWNGMAGWCRCVSKVQWLSREGLMAIDRVGVDGFGQNVFADGRRSRTHVLVMLCGTRGWAGGCGLVQGGKGARLSRERMVEPGLGQIEVRGTHIARHVFDELPKRAECGEEERGWVGRLLGLYYE</sequence>
<name>A0A0D9YRL1_9ORYZ</name>
<proteinExistence type="predicted"/>
<organism evidence="1">
    <name type="scientific">Oryza glumipatula</name>
    <dbReference type="NCBI Taxonomy" id="40148"/>
    <lineage>
        <taxon>Eukaryota</taxon>
        <taxon>Viridiplantae</taxon>
        <taxon>Streptophyta</taxon>
        <taxon>Embryophyta</taxon>
        <taxon>Tracheophyta</taxon>
        <taxon>Spermatophyta</taxon>
        <taxon>Magnoliopsida</taxon>
        <taxon>Liliopsida</taxon>
        <taxon>Poales</taxon>
        <taxon>Poaceae</taxon>
        <taxon>BOP clade</taxon>
        <taxon>Oryzoideae</taxon>
        <taxon>Oryzeae</taxon>
        <taxon>Oryzinae</taxon>
        <taxon>Oryza</taxon>
    </lineage>
</organism>
<reference evidence="1" key="2">
    <citation type="submission" date="2018-05" db="EMBL/GenBank/DDBJ databases">
        <title>OgluRS3 (Oryza glumaepatula Reference Sequence Version 3).</title>
        <authorList>
            <person name="Zhang J."/>
            <person name="Kudrna D."/>
            <person name="Lee S."/>
            <person name="Talag J."/>
            <person name="Welchert J."/>
            <person name="Wing R.A."/>
        </authorList>
    </citation>
    <scope>NUCLEOTIDE SEQUENCE [LARGE SCALE GENOMIC DNA]</scope>
</reference>
<reference evidence="1" key="1">
    <citation type="submission" date="2015-04" db="UniProtKB">
        <authorList>
            <consortium name="EnsemblPlants"/>
        </authorList>
    </citation>
    <scope>IDENTIFICATION</scope>
</reference>